<dbReference type="EMBL" id="JABSTQ010002891">
    <property type="protein sequence ID" value="KAG0443788.1"/>
    <property type="molecule type" value="Genomic_DNA"/>
</dbReference>
<gene>
    <name evidence="1" type="ORF">HPB47_014527</name>
</gene>
<accession>A0AC60QY85</accession>
<sequence>GRHTKTGQLAAIKIMDVTEYSHHRNIATYYGAFIQKSPPGKDDKLWLVMEYCGAGSVTDLVKSTKGQSLKEEWIAYICREILRGLSHLHANKIIHRDIKGQNVLLTDNAEVKLGKWPGFLGHLTCVNLLRNWGPLRSLSTSSYLVGPKEPPQVRMTVGEALDETVRNNGDRVGFHFPGEDLSLTFSSFAEQVERLALGLGSLDLEPGCRIGLLSPTCHRWIVSQFAVAKAGLVLVSINDKCHPKELGSVLKRGSTGPPKLIPLSHFNVLNAIQMLKAMTGFSSERTLMCTVLPLFHTFGHIDVSTFGVVAGVPTVYLPPGAPHAQTLEAIQRYRCTAIQGTPTTYYDLIQCREFNKYDISSLCEGVIGATSVQTSALEMIAEKLKINNLVTAYGLTETAGPVAFGYRDKTGYHPAPHTEIRIVDAAGSVLPVGEVGEVQVRGPSVFAGYWKHSVTGVYDDGWLPTGDQGAVTDQGTFEIKGRIKDLVIKGGVNISPEEVETALLGHDAILEASVVGVPDARLGEEVCAWVKLRKGAAANVEELQQYCRTKAS</sequence>
<comment type="caution">
    <text evidence="1">The sequence shown here is derived from an EMBL/GenBank/DDBJ whole genome shotgun (WGS) entry which is preliminary data.</text>
</comment>
<proteinExistence type="predicted"/>
<evidence type="ECO:0000313" key="2">
    <source>
        <dbReference type="Proteomes" id="UP000805193"/>
    </source>
</evidence>
<protein>
    <submittedName>
        <fullName evidence="1">Uncharacterized protein</fullName>
    </submittedName>
</protein>
<feature type="non-terminal residue" evidence="1">
    <location>
        <position position="1"/>
    </location>
</feature>
<dbReference type="Proteomes" id="UP000805193">
    <property type="component" value="Unassembled WGS sequence"/>
</dbReference>
<keyword evidence="2" id="KW-1185">Reference proteome</keyword>
<organism evidence="1 2">
    <name type="scientific">Ixodes persulcatus</name>
    <name type="common">Taiga tick</name>
    <dbReference type="NCBI Taxonomy" id="34615"/>
    <lineage>
        <taxon>Eukaryota</taxon>
        <taxon>Metazoa</taxon>
        <taxon>Ecdysozoa</taxon>
        <taxon>Arthropoda</taxon>
        <taxon>Chelicerata</taxon>
        <taxon>Arachnida</taxon>
        <taxon>Acari</taxon>
        <taxon>Parasitiformes</taxon>
        <taxon>Ixodida</taxon>
        <taxon>Ixodoidea</taxon>
        <taxon>Ixodidae</taxon>
        <taxon>Ixodinae</taxon>
        <taxon>Ixodes</taxon>
    </lineage>
</organism>
<reference evidence="1 2" key="1">
    <citation type="journal article" date="2020" name="Cell">
        <title>Large-Scale Comparative Analyses of Tick Genomes Elucidate Their Genetic Diversity and Vector Capacities.</title>
        <authorList>
            <consortium name="Tick Genome and Microbiome Consortium (TIGMIC)"/>
            <person name="Jia N."/>
            <person name="Wang J."/>
            <person name="Shi W."/>
            <person name="Du L."/>
            <person name="Sun Y."/>
            <person name="Zhan W."/>
            <person name="Jiang J.F."/>
            <person name="Wang Q."/>
            <person name="Zhang B."/>
            <person name="Ji P."/>
            <person name="Bell-Sakyi L."/>
            <person name="Cui X.M."/>
            <person name="Yuan T.T."/>
            <person name="Jiang B.G."/>
            <person name="Yang W.F."/>
            <person name="Lam T.T."/>
            <person name="Chang Q.C."/>
            <person name="Ding S.J."/>
            <person name="Wang X.J."/>
            <person name="Zhu J.G."/>
            <person name="Ruan X.D."/>
            <person name="Zhao L."/>
            <person name="Wei J.T."/>
            <person name="Ye R.Z."/>
            <person name="Que T.C."/>
            <person name="Du C.H."/>
            <person name="Zhou Y.H."/>
            <person name="Cheng J.X."/>
            <person name="Dai P.F."/>
            <person name="Guo W.B."/>
            <person name="Han X.H."/>
            <person name="Huang E.J."/>
            <person name="Li L.F."/>
            <person name="Wei W."/>
            <person name="Gao Y.C."/>
            <person name="Liu J.Z."/>
            <person name="Shao H.Z."/>
            <person name="Wang X."/>
            <person name="Wang C.C."/>
            <person name="Yang T.C."/>
            <person name="Huo Q.B."/>
            <person name="Li W."/>
            <person name="Chen H.Y."/>
            <person name="Chen S.E."/>
            <person name="Zhou L.G."/>
            <person name="Ni X.B."/>
            <person name="Tian J.H."/>
            <person name="Sheng Y."/>
            <person name="Liu T."/>
            <person name="Pan Y.S."/>
            <person name="Xia L.Y."/>
            <person name="Li J."/>
            <person name="Zhao F."/>
            <person name="Cao W.C."/>
        </authorList>
    </citation>
    <scope>NUCLEOTIDE SEQUENCE [LARGE SCALE GENOMIC DNA]</scope>
    <source>
        <strain evidence="1">Iper-2018</strain>
    </source>
</reference>
<evidence type="ECO:0000313" key="1">
    <source>
        <dbReference type="EMBL" id="KAG0443788.1"/>
    </source>
</evidence>
<name>A0AC60QY85_IXOPE</name>